<dbReference type="PANTHER" id="PTHR36836:SF1">
    <property type="entry name" value="COLANIC ACID BIOSYNTHESIS PROTEIN WCAK"/>
    <property type="match status" value="1"/>
</dbReference>
<keyword evidence="3" id="KW-1185">Reference proteome</keyword>
<accession>A0ABR9MYB0</accession>
<proteinExistence type="predicted"/>
<protein>
    <submittedName>
        <fullName evidence="2">Polysaccharide pyruvyl transferase family protein</fullName>
    </submittedName>
</protein>
<dbReference type="RefSeq" id="WP_192862943.1">
    <property type="nucleotide sequence ID" value="NZ_JADAQT010000084.1"/>
</dbReference>
<feature type="domain" description="Polysaccharide pyruvyl transferase" evidence="1">
    <location>
        <begin position="49"/>
        <end position="304"/>
    </location>
</feature>
<gene>
    <name evidence="2" type="ORF">IHE71_11720</name>
</gene>
<name>A0ABR9MYB0_9MICO</name>
<dbReference type="InterPro" id="IPR007345">
    <property type="entry name" value="Polysacch_pyruvyl_Trfase"/>
</dbReference>
<reference evidence="2 3" key="1">
    <citation type="submission" date="2020-10" db="EMBL/GenBank/DDBJ databases">
        <title>Myceligenerans pegani sp. nov., an endophytic actinomycete isolated from Peganum harmala L. in Xinjiang, China.</title>
        <authorList>
            <person name="Xin L."/>
        </authorList>
    </citation>
    <scope>NUCLEOTIDE SEQUENCE [LARGE SCALE GENOMIC DNA]</scope>
    <source>
        <strain evidence="2 3">TRM65318</strain>
    </source>
</reference>
<dbReference type="PANTHER" id="PTHR36836">
    <property type="entry name" value="COLANIC ACID BIOSYNTHESIS PROTEIN WCAK"/>
    <property type="match status" value="1"/>
</dbReference>
<sequence>MPSTPANPVLSSVARALPQGIRERIRRTVKRNRNGRPVLGIAGFFGAGNYGDELFLEVYKQYFGEEFELRVLADLHKKPFYSRPVEEIVKEVDAIVIGGGDILQSWNSDPRYFNHAFLKKPVFVVGIGVPQYKNAKPMSEFAMRKHTTFLQHPNVKRIGVRDDQAAQWIRKHIQPKREVLVAPDMVCSLNLPEAHKPEGAPILGIATRQRPNLDEPDDYTRIQELARHASAKGWRIRHIVLGTMEVGRRDVANAEDLDVPGKELVYTEDLDELSRSIGECTAFASMKFHGTVVATMYGVPSIVMIATNKNVNFMRRIGLDGNLSSFTDPNLVTKFEERTTPAPEDLERIRKDTDQHMQDLVNHVRHAVRATANA</sequence>
<evidence type="ECO:0000313" key="3">
    <source>
        <dbReference type="Proteomes" id="UP000625527"/>
    </source>
</evidence>
<dbReference type="GO" id="GO:0016740">
    <property type="term" value="F:transferase activity"/>
    <property type="evidence" value="ECO:0007669"/>
    <property type="project" value="UniProtKB-KW"/>
</dbReference>
<organism evidence="2 3">
    <name type="scientific">Myceligenerans pegani</name>
    <dbReference type="NCBI Taxonomy" id="2776917"/>
    <lineage>
        <taxon>Bacteria</taxon>
        <taxon>Bacillati</taxon>
        <taxon>Actinomycetota</taxon>
        <taxon>Actinomycetes</taxon>
        <taxon>Micrococcales</taxon>
        <taxon>Promicromonosporaceae</taxon>
        <taxon>Myceligenerans</taxon>
    </lineage>
</organism>
<evidence type="ECO:0000313" key="2">
    <source>
        <dbReference type="EMBL" id="MBE1876375.1"/>
    </source>
</evidence>
<dbReference type="Proteomes" id="UP000625527">
    <property type="component" value="Unassembled WGS sequence"/>
</dbReference>
<dbReference type="Pfam" id="PF04230">
    <property type="entry name" value="PS_pyruv_trans"/>
    <property type="match status" value="1"/>
</dbReference>
<dbReference type="EMBL" id="JADAQT010000084">
    <property type="protein sequence ID" value="MBE1876375.1"/>
    <property type="molecule type" value="Genomic_DNA"/>
</dbReference>
<comment type="caution">
    <text evidence="2">The sequence shown here is derived from an EMBL/GenBank/DDBJ whole genome shotgun (WGS) entry which is preliminary data.</text>
</comment>
<keyword evidence="2" id="KW-0808">Transferase</keyword>
<evidence type="ECO:0000259" key="1">
    <source>
        <dbReference type="Pfam" id="PF04230"/>
    </source>
</evidence>